<feature type="domain" description="2Fe-2S ferredoxin-type" evidence="1">
    <location>
        <begin position="2"/>
        <end position="93"/>
    </location>
</feature>
<dbReference type="Gene3D" id="3.10.20.30">
    <property type="match status" value="1"/>
</dbReference>
<comment type="caution">
    <text evidence="3">The sequence shown here is derived from an EMBL/GenBank/DDBJ whole genome shotgun (WGS) entry which is preliminary data.</text>
</comment>
<dbReference type="OrthoDB" id="9133614at2"/>
<dbReference type="AlphaFoldDB" id="A0A371YR11"/>
<evidence type="ECO:0000259" key="1">
    <source>
        <dbReference type="PROSITE" id="PS51085"/>
    </source>
</evidence>
<name>A0A371YR11_9GAMM</name>
<dbReference type="Pfam" id="PF00111">
    <property type="entry name" value="Fer2"/>
    <property type="match status" value="1"/>
</dbReference>
<dbReference type="InterPro" id="IPR036010">
    <property type="entry name" value="2Fe-2S_ferredoxin-like_sf"/>
</dbReference>
<gene>
    <name evidence="2" type="ORF">ACFODO_11800</name>
    <name evidence="3" type="ORF">C9E89_008835</name>
</gene>
<dbReference type="SUPFAM" id="SSF54292">
    <property type="entry name" value="2Fe-2S ferredoxin-like"/>
    <property type="match status" value="1"/>
</dbReference>
<proteinExistence type="predicted"/>
<dbReference type="Proteomes" id="UP000240957">
    <property type="component" value="Unassembled WGS sequence"/>
</dbReference>
<dbReference type="InterPro" id="IPR012675">
    <property type="entry name" value="Beta-grasp_dom_sf"/>
</dbReference>
<dbReference type="GO" id="GO:0051537">
    <property type="term" value="F:2 iron, 2 sulfur cluster binding"/>
    <property type="evidence" value="ECO:0007669"/>
    <property type="project" value="InterPro"/>
</dbReference>
<dbReference type="PROSITE" id="PS51085">
    <property type="entry name" value="2FE2S_FER_2"/>
    <property type="match status" value="1"/>
</dbReference>
<reference evidence="3 4" key="2">
    <citation type="submission" date="2018-08" db="EMBL/GenBank/DDBJ databases">
        <title>The draft genome of Acinetobacter sichuanensis strain WCHAc060041.</title>
        <authorList>
            <person name="Qin J."/>
            <person name="Feng Y."/>
            <person name="Zong Z."/>
        </authorList>
    </citation>
    <scope>NUCLEOTIDE SEQUENCE [LARGE SCALE GENOMIC DNA]</scope>
    <source>
        <strain evidence="3 4">WCHAc060041</strain>
    </source>
</reference>
<dbReference type="RefSeq" id="WP_107007885.1">
    <property type="nucleotide sequence ID" value="NZ_JBHRSF010000044.1"/>
</dbReference>
<reference evidence="2" key="4">
    <citation type="submission" date="2024-09" db="EMBL/GenBank/DDBJ databases">
        <authorList>
            <person name="Sun Q."/>
            <person name="Mori K."/>
        </authorList>
    </citation>
    <scope>NUCLEOTIDE SEQUENCE</scope>
    <source>
        <strain evidence="2">KCTC 62575</strain>
    </source>
</reference>
<dbReference type="InterPro" id="IPR006058">
    <property type="entry name" value="2Fe2S_fd_BS"/>
</dbReference>
<evidence type="ECO:0000313" key="5">
    <source>
        <dbReference type="Proteomes" id="UP001595455"/>
    </source>
</evidence>
<dbReference type="InterPro" id="IPR001041">
    <property type="entry name" value="2Fe-2S_ferredoxin-type"/>
</dbReference>
<organism evidence="3 4">
    <name type="scientific">Acinetobacter sichuanensis</name>
    <dbReference type="NCBI Taxonomy" id="2136183"/>
    <lineage>
        <taxon>Bacteria</taxon>
        <taxon>Pseudomonadati</taxon>
        <taxon>Pseudomonadota</taxon>
        <taxon>Gammaproteobacteria</taxon>
        <taxon>Moraxellales</taxon>
        <taxon>Moraxellaceae</taxon>
        <taxon>Acinetobacter</taxon>
    </lineage>
</organism>
<dbReference type="PROSITE" id="PS00197">
    <property type="entry name" value="2FE2S_FER_1"/>
    <property type="match status" value="1"/>
</dbReference>
<evidence type="ECO:0000313" key="4">
    <source>
        <dbReference type="Proteomes" id="UP000240957"/>
    </source>
</evidence>
<accession>A0A371YR11</accession>
<reference evidence="5" key="3">
    <citation type="journal article" date="2019" name="Int. J. Syst. Evol. Microbiol.">
        <title>The Global Catalogue of Microorganisms (GCM) 10K type strain sequencing project: providing services to taxonomists for standard genome sequencing and annotation.</title>
        <authorList>
            <consortium name="The Broad Institute Genomics Platform"/>
            <consortium name="The Broad Institute Genome Sequencing Center for Infectious Disease"/>
            <person name="Wu L."/>
            <person name="Ma J."/>
        </authorList>
    </citation>
    <scope>NUCLEOTIDE SEQUENCE [LARGE SCALE GENOMIC DNA]</scope>
    <source>
        <strain evidence="5">KCTC 62575</strain>
    </source>
</reference>
<dbReference type="Proteomes" id="UP001595455">
    <property type="component" value="Unassembled WGS sequence"/>
</dbReference>
<reference evidence="2" key="1">
    <citation type="journal article" date="2014" name="Int. J. Syst. Evol. Microbiol.">
        <title>Complete genome of a new Firmicutes species belonging to the dominant human colonic microbiota ('Ruminococcus bicirculans') reveals two chromosomes and a selective capacity to utilize plant glucans.</title>
        <authorList>
            <consortium name="NISC Comparative Sequencing Program"/>
            <person name="Wegmann U."/>
            <person name="Louis P."/>
            <person name="Goesmann A."/>
            <person name="Henrissat B."/>
            <person name="Duncan S.H."/>
            <person name="Flint H.J."/>
        </authorList>
    </citation>
    <scope>NUCLEOTIDE SEQUENCE</scope>
    <source>
        <strain evidence="2">KCTC 62575</strain>
    </source>
</reference>
<evidence type="ECO:0000313" key="2">
    <source>
        <dbReference type="EMBL" id="MFC2995943.1"/>
    </source>
</evidence>
<dbReference type="EMBL" id="PYIX02000011">
    <property type="protein sequence ID" value="RFC83898.1"/>
    <property type="molecule type" value="Genomic_DNA"/>
</dbReference>
<protein>
    <submittedName>
        <fullName evidence="2">2Fe-2S iron-sulfur cluster-binding protein</fullName>
    </submittedName>
    <submittedName>
        <fullName evidence="3">Ferredoxin</fullName>
    </submittedName>
</protein>
<dbReference type="EMBL" id="JBHRSF010000044">
    <property type="protein sequence ID" value="MFC2995943.1"/>
    <property type="molecule type" value="Genomic_DNA"/>
</dbReference>
<evidence type="ECO:0000313" key="3">
    <source>
        <dbReference type="EMBL" id="RFC83898.1"/>
    </source>
</evidence>
<sequence>MYCIRILNNDEEFSCIENSSVLQSMKSLNRKGIPVGCRGGGCGICRIQIQQGQFKKKRMSRAHISELDEQHGIVLACCIYPRSDLEITVLGLKQIDKKKEIENE</sequence>
<keyword evidence="5" id="KW-1185">Reference proteome</keyword>